<keyword evidence="2" id="KW-0812">Transmembrane</keyword>
<dbReference type="EMBL" id="JAJOZR010000008">
    <property type="protein sequence ID" value="MCD7110252.1"/>
    <property type="molecule type" value="Genomic_DNA"/>
</dbReference>
<evidence type="ECO:0000313" key="4">
    <source>
        <dbReference type="EMBL" id="MCD7110252.1"/>
    </source>
</evidence>
<gene>
    <name evidence="4" type="ORF">LRX75_14510</name>
</gene>
<dbReference type="Pfam" id="PF01478">
    <property type="entry name" value="Peptidase_A24"/>
    <property type="match status" value="1"/>
</dbReference>
<feature type="domain" description="Prepilin type IV endopeptidase peptidase" evidence="3">
    <location>
        <begin position="40"/>
        <end position="150"/>
    </location>
</feature>
<dbReference type="Gene3D" id="1.20.120.1220">
    <property type="match status" value="1"/>
</dbReference>
<dbReference type="InterPro" id="IPR000045">
    <property type="entry name" value="Prepilin_IV_endopep_pep"/>
</dbReference>
<dbReference type="AlphaFoldDB" id="A0A9X1NSA5"/>
<dbReference type="GO" id="GO:0005886">
    <property type="term" value="C:plasma membrane"/>
    <property type="evidence" value="ECO:0007669"/>
    <property type="project" value="TreeGrafter"/>
</dbReference>
<name>A0A9X1NSA5_9HYPH</name>
<proteinExistence type="inferred from homology"/>
<keyword evidence="5" id="KW-1185">Reference proteome</keyword>
<comment type="similarity">
    <text evidence="1">Belongs to the peptidase A24 family.</text>
</comment>
<dbReference type="EC" id="3.4.23.43" evidence="4"/>
<reference evidence="4" key="1">
    <citation type="submission" date="2021-12" db="EMBL/GenBank/DDBJ databases">
        <authorList>
            <person name="Li Y."/>
        </authorList>
    </citation>
    <scope>NUCLEOTIDE SEQUENCE</scope>
    <source>
        <strain evidence="4">DKSPLA3</strain>
    </source>
</reference>
<dbReference type="InterPro" id="IPR050882">
    <property type="entry name" value="Prepilin_peptidase/N-MTase"/>
</dbReference>
<keyword evidence="2" id="KW-0472">Membrane</keyword>
<evidence type="ECO:0000256" key="1">
    <source>
        <dbReference type="ARBA" id="ARBA00005801"/>
    </source>
</evidence>
<feature type="transmembrane region" description="Helical" evidence="2">
    <location>
        <begin position="85"/>
        <end position="102"/>
    </location>
</feature>
<keyword evidence="4" id="KW-0378">Hydrolase</keyword>
<dbReference type="PANTHER" id="PTHR30487">
    <property type="entry name" value="TYPE 4 PREPILIN-LIKE PROTEINS LEADER PEPTIDE-PROCESSING ENZYME"/>
    <property type="match status" value="1"/>
</dbReference>
<dbReference type="Proteomes" id="UP001139089">
    <property type="component" value="Unassembled WGS sequence"/>
</dbReference>
<feature type="transmembrane region" description="Helical" evidence="2">
    <location>
        <begin position="165"/>
        <end position="184"/>
    </location>
</feature>
<feature type="transmembrane region" description="Helical" evidence="2">
    <location>
        <begin position="122"/>
        <end position="153"/>
    </location>
</feature>
<dbReference type="PANTHER" id="PTHR30487:SF0">
    <property type="entry name" value="PREPILIN LEADER PEPTIDASE_N-METHYLTRANSFERASE-RELATED"/>
    <property type="match status" value="1"/>
</dbReference>
<evidence type="ECO:0000256" key="2">
    <source>
        <dbReference type="SAM" id="Phobius"/>
    </source>
</evidence>
<sequence>MSRVMGRADLLALTAGVVVATAVAALPMHSVSTQTAVVLLVSAMIAWIAWQDLRTFTIPDGPLVALALAGAALRLSQTFDLPGEALALAIDAVLCGGALLAIREGYYRWTGVDGLGFGDVKLAAACGVLIGVTGFAHALLAASALGIAVVLALSLRRKAAVIDRLPFGALLAPACGLVWILSSLA</sequence>
<feature type="transmembrane region" description="Helical" evidence="2">
    <location>
        <begin position="35"/>
        <end position="53"/>
    </location>
</feature>
<evidence type="ECO:0000259" key="3">
    <source>
        <dbReference type="Pfam" id="PF01478"/>
    </source>
</evidence>
<accession>A0A9X1NSA5</accession>
<comment type="caution">
    <text evidence="4">The sequence shown here is derived from an EMBL/GenBank/DDBJ whole genome shotgun (WGS) entry which is preliminary data.</text>
</comment>
<keyword evidence="2" id="KW-1133">Transmembrane helix</keyword>
<evidence type="ECO:0000313" key="5">
    <source>
        <dbReference type="Proteomes" id="UP001139089"/>
    </source>
</evidence>
<organism evidence="4 5">
    <name type="scientific">Rhizobium quercicola</name>
    <dbReference type="NCBI Taxonomy" id="2901226"/>
    <lineage>
        <taxon>Bacteria</taxon>
        <taxon>Pseudomonadati</taxon>
        <taxon>Pseudomonadota</taxon>
        <taxon>Alphaproteobacteria</taxon>
        <taxon>Hyphomicrobiales</taxon>
        <taxon>Rhizobiaceae</taxon>
        <taxon>Rhizobium/Agrobacterium group</taxon>
        <taxon>Rhizobium</taxon>
    </lineage>
</organism>
<protein>
    <submittedName>
        <fullName evidence="4">Prepilin peptidase</fullName>
        <ecNumber evidence="4">3.4.23.43</ecNumber>
    </submittedName>
</protein>
<dbReference type="GO" id="GO:0004190">
    <property type="term" value="F:aspartic-type endopeptidase activity"/>
    <property type="evidence" value="ECO:0007669"/>
    <property type="project" value="UniProtKB-EC"/>
</dbReference>
<dbReference type="GO" id="GO:0006465">
    <property type="term" value="P:signal peptide processing"/>
    <property type="evidence" value="ECO:0007669"/>
    <property type="project" value="TreeGrafter"/>
</dbReference>
<dbReference type="RefSeq" id="WP_231815444.1">
    <property type="nucleotide sequence ID" value="NZ_JAJOZR010000008.1"/>
</dbReference>